<dbReference type="PANTHER" id="PTHR21716:SF53">
    <property type="entry name" value="PERMEASE PERM-RELATED"/>
    <property type="match status" value="1"/>
</dbReference>
<feature type="compositionally biased region" description="Basic and acidic residues" evidence="8">
    <location>
        <begin position="460"/>
        <end position="483"/>
    </location>
</feature>
<feature type="transmembrane region" description="Helical" evidence="9">
    <location>
        <begin position="182"/>
        <end position="202"/>
    </location>
</feature>
<evidence type="ECO:0000256" key="8">
    <source>
        <dbReference type="SAM" id="MobiDB-lite"/>
    </source>
</evidence>
<dbReference type="GO" id="GO:0055085">
    <property type="term" value="P:transmembrane transport"/>
    <property type="evidence" value="ECO:0007669"/>
    <property type="project" value="TreeGrafter"/>
</dbReference>
<feature type="transmembrane region" description="Helical" evidence="9">
    <location>
        <begin position="309"/>
        <end position="329"/>
    </location>
</feature>
<feature type="transmembrane region" description="Helical" evidence="9">
    <location>
        <begin position="56"/>
        <end position="74"/>
    </location>
</feature>
<dbReference type="InterPro" id="IPR002549">
    <property type="entry name" value="AI-2E-like"/>
</dbReference>
<keyword evidence="5 9" id="KW-0812">Transmembrane</keyword>
<dbReference type="GO" id="GO:0005886">
    <property type="term" value="C:plasma membrane"/>
    <property type="evidence" value="ECO:0007669"/>
    <property type="project" value="UniProtKB-SubCell"/>
</dbReference>
<evidence type="ECO:0000256" key="4">
    <source>
        <dbReference type="ARBA" id="ARBA00022475"/>
    </source>
</evidence>
<keyword evidence="3" id="KW-0813">Transport</keyword>
<accession>A0A328C8X8</accession>
<evidence type="ECO:0000313" key="11">
    <source>
        <dbReference type="Proteomes" id="UP000249169"/>
    </source>
</evidence>
<evidence type="ECO:0000256" key="7">
    <source>
        <dbReference type="ARBA" id="ARBA00023136"/>
    </source>
</evidence>
<evidence type="ECO:0008006" key="12">
    <source>
        <dbReference type="Google" id="ProtNLM"/>
    </source>
</evidence>
<proteinExistence type="inferred from homology"/>
<sequence>MSEQSSSRPGEAGSPRLDAGSQWERFGRYPYLLSKLLFFGLLLGGFFWVLGKFSAVLLPIFVSLLFAYLLDPAIDKLEARGIRRGVGIVLVLTVGVLVVTLFALFLYPTLANQARLIADHFPALLTSLETKALPWIERTFGLELPSTVSAAMERYGAQIREALPTIGQHVGSVLTNAVTRTGAVVASLINAVMIPLFTIYFLHDFDRGRRALVRFIPPHRHDHFIDRLQDMDQAVGQWFRGQIQVAMILAGMYALGLAIVYGAFGLDVQSGVVIGILAGFLNVIPYFGFAVGTLLAVLVVLIQWSGFGALLGVGIVFTSVQLLESYLITPRIVGEKVGLKPVTVIIVLLLGGNIAGLMGILLAIPVTGALKVLLPDIFAWYERTSFFTGKPMAPAQMHVRARVITDDATTWDEEISGNAETKSPSDAAVDGPASEDGQTGDPAEHEDGESGSSAEDDSSKDDSSKDDSSKDPKADRGNSEEQD</sequence>
<feature type="transmembrane region" description="Helical" evidence="9">
    <location>
        <begin position="341"/>
        <end position="364"/>
    </location>
</feature>
<dbReference type="OrthoDB" id="5792512at2"/>
<dbReference type="RefSeq" id="WP_111729054.1">
    <property type="nucleotide sequence ID" value="NZ_QHKO01000002.1"/>
</dbReference>
<comment type="similarity">
    <text evidence="2">Belongs to the autoinducer-2 exporter (AI-2E) (TC 2.A.86) family.</text>
</comment>
<evidence type="ECO:0000256" key="6">
    <source>
        <dbReference type="ARBA" id="ARBA00022989"/>
    </source>
</evidence>
<feature type="compositionally biased region" description="Acidic residues" evidence="8">
    <location>
        <begin position="444"/>
        <end position="459"/>
    </location>
</feature>
<dbReference type="EMBL" id="QHKO01000002">
    <property type="protein sequence ID" value="RAL23796.1"/>
    <property type="molecule type" value="Genomic_DNA"/>
</dbReference>
<gene>
    <name evidence="10" type="ORF">DL240_06480</name>
</gene>
<dbReference type="Pfam" id="PF01594">
    <property type="entry name" value="AI-2E_transport"/>
    <property type="match status" value="1"/>
</dbReference>
<dbReference type="AlphaFoldDB" id="A0A328C8X8"/>
<keyword evidence="11" id="KW-1185">Reference proteome</keyword>
<name>A0A328C8X8_9DELT</name>
<dbReference type="Proteomes" id="UP000249169">
    <property type="component" value="Unassembled WGS sequence"/>
</dbReference>
<evidence type="ECO:0000256" key="5">
    <source>
        <dbReference type="ARBA" id="ARBA00022692"/>
    </source>
</evidence>
<organism evidence="10 11">
    <name type="scientific">Lujinxingia litoralis</name>
    <dbReference type="NCBI Taxonomy" id="2211119"/>
    <lineage>
        <taxon>Bacteria</taxon>
        <taxon>Deltaproteobacteria</taxon>
        <taxon>Bradymonadales</taxon>
        <taxon>Lujinxingiaceae</taxon>
        <taxon>Lujinxingia</taxon>
    </lineage>
</organism>
<feature type="transmembrane region" description="Helical" evidence="9">
    <location>
        <begin position="86"/>
        <end position="107"/>
    </location>
</feature>
<comment type="subcellular location">
    <subcellularLocation>
        <location evidence="1">Cell membrane</location>
        <topology evidence="1">Multi-pass membrane protein</topology>
    </subcellularLocation>
</comment>
<feature type="transmembrane region" description="Helical" evidence="9">
    <location>
        <begin position="32"/>
        <end position="50"/>
    </location>
</feature>
<comment type="caution">
    <text evidence="10">The sequence shown here is derived from an EMBL/GenBank/DDBJ whole genome shotgun (WGS) entry which is preliminary data.</text>
</comment>
<feature type="transmembrane region" description="Helical" evidence="9">
    <location>
        <begin position="272"/>
        <end position="302"/>
    </location>
</feature>
<protein>
    <recommendedName>
        <fullName evidence="12">AI-2E family transporter</fullName>
    </recommendedName>
</protein>
<keyword evidence="6 9" id="KW-1133">Transmembrane helix</keyword>
<evidence type="ECO:0000313" key="10">
    <source>
        <dbReference type="EMBL" id="RAL23796.1"/>
    </source>
</evidence>
<evidence type="ECO:0000256" key="3">
    <source>
        <dbReference type="ARBA" id="ARBA00022448"/>
    </source>
</evidence>
<evidence type="ECO:0000256" key="2">
    <source>
        <dbReference type="ARBA" id="ARBA00009773"/>
    </source>
</evidence>
<evidence type="ECO:0000256" key="9">
    <source>
        <dbReference type="SAM" id="Phobius"/>
    </source>
</evidence>
<feature type="transmembrane region" description="Helical" evidence="9">
    <location>
        <begin position="245"/>
        <end position="266"/>
    </location>
</feature>
<evidence type="ECO:0000256" key="1">
    <source>
        <dbReference type="ARBA" id="ARBA00004651"/>
    </source>
</evidence>
<reference evidence="10 11" key="1">
    <citation type="submission" date="2018-05" db="EMBL/GenBank/DDBJ databases">
        <title>Lujinxingia marina gen. nov. sp. nov., a new facultative anaerobic member of the class Deltaproteobacteria, and proposal of Lujinxingaceae fam. nov.</title>
        <authorList>
            <person name="Li C.-M."/>
        </authorList>
    </citation>
    <scope>NUCLEOTIDE SEQUENCE [LARGE SCALE GENOMIC DNA]</scope>
    <source>
        <strain evidence="10 11">B210</strain>
    </source>
</reference>
<keyword evidence="7 9" id="KW-0472">Membrane</keyword>
<keyword evidence="4" id="KW-1003">Cell membrane</keyword>
<feature type="region of interest" description="Disordered" evidence="8">
    <location>
        <begin position="415"/>
        <end position="483"/>
    </location>
</feature>
<dbReference type="PANTHER" id="PTHR21716">
    <property type="entry name" value="TRANSMEMBRANE PROTEIN"/>
    <property type="match status" value="1"/>
</dbReference>